<dbReference type="PANTHER" id="PTHR34276">
    <property type="entry name" value="MINI-RIBONUCLEASE 3"/>
    <property type="match status" value="1"/>
</dbReference>
<dbReference type="EMBL" id="JARYZI010000020">
    <property type="protein sequence ID" value="MDH8679885.1"/>
    <property type="molecule type" value="Genomic_DNA"/>
</dbReference>
<keyword evidence="6" id="KW-0460">Magnesium</keyword>
<comment type="cofactor">
    <cofactor evidence="6">
        <name>Mg(2+)</name>
        <dbReference type="ChEBI" id="CHEBI:18420"/>
    </cofactor>
</comment>
<dbReference type="SMART" id="SM00535">
    <property type="entry name" value="RIBOc"/>
    <property type="match status" value="1"/>
</dbReference>
<evidence type="ECO:0000256" key="4">
    <source>
        <dbReference type="ARBA" id="ARBA00022759"/>
    </source>
</evidence>
<dbReference type="EC" id="3.1.26.-" evidence="6"/>
<dbReference type="InterPro" id="IPR008226">
    <property type="entry name" value="Mini3_fam"/>
</dbReference>
<organism evidence="8 9">
    <name type="scientific">Fusibacter bizertensis</name>
    <dbReference type="NCBI Taxonomy" id="1488331"/>
    <lineage>
        <taxon>Bacteria</taxon>
        <taxon>Bacillati</taxon>
        <taxon>Bacillota</taxon>
        <taxon>Clostridia</taxon>
        <taxon>Eubacteriales</taxon>
        <taxon>Eubacteriales Family XII. Incertae Sedis</taxon>
        <taxon>Fusibacter</taxon>
    </lineage>
</organism>
<comment type="similarity">
    <text evidence="6">Belongs to the MrnC RNase family.</text>
</comment>
<protein>
    <recommendedName>
        <fullName evidence="6">Mini-ribonuclease 3</fullName>
        <shortName evidence="6">Mini-3</shortName>
        <shortName evidence="6">Mini-RNase 3</shortName>
        <ecNumber evidence="6">3.1.26.-</ecNumber>
    </recommendedName>
    <alternativeName>
        <fullName evidence="6">Mini-RNase III</fullName>
        <shortName evidence="6">Mini-III</shortName>
    </alternativeName>
</protein>
<reference evidence="8 9" key="1">
    <citation type="submission" date="2023-04" db="EMBL/GenBank/DDBJ databases">
        <title>Fusibacter bizertensis strain WBS, isolated from littoral bottom sediments of the Arctic seas - biochemical and genomic analysis.</title>
        <authorList>
            <person name="Brioukhanov A.L."/>
        </authorList>
    </citation>
    <scope>NUCLEOTIDE SEQUENCE [LARGE SCALE GENOMIC DNA]</scope>
    <source>
        <strain evidence="8 9">WBS</strain>
    </source>
</reference>
<evidence type="ECO:0000256" key="2">
    <source>
        <dbReference type="ARBA" id="ARBA00022552"/>
    </source>
</evidence>
<comment type="subcellular location">
    <subcellularLocation>
        <location evidence="6">Cytoplasm</location>
    </subcellularLocation>
</comment>
<dbReference type="InterPro" id="IPR000999">
    <property type="entry name" value="RNase_III_dom"/>
</dbReference>
<accession>A0ABT6NHQ3</accession>
<comment type="caution">
    <text evidence="8">The sequence shown here is derived from an EMBL/GenBank/DDBJ whole genome shotgun (WGS) entry which is preliminary data.</text>
</comment>
<name>A0ABT6NHQ3_9FIRM</name>
<keyword evidence="2 6" id="KW-0698">rRNA processing</keyword>
<sequence length="160" mass="18374">MDRFLEQMGLNSLEEPTVRMMNPLKLAYLGDALFEVYIRNYLINEVVLTPHEMSKKAIKYVKASSQAKLVMGIKEALTDEEWSLVKRGRNQKSATVPKNALLSDYKYATGFEALIGYLYLLGREERLIEIVTMGIHFLENPIEKITIESEKNNDANQKEN</sequence>
<evidence type="ECO:0000313" key="9">
    <source>
        <dbReference type="Proteomes" id="UP001158045"/>
    </source>
</evidence>
<evidence type="ECO:0000256" key="3">
    <source>
        <dbReference type="ARBA" id="ARBA00022722"/>
    </source>
</evidence>
<dbReference type="PANTHER" id="PTHR34276:SF1">
    <property type="entry name" value="MINI-RIBONUCLEASE 3"/>
    <property type="match status" value="1"/>
</dbReference>
<evidence type="ECO:0000256" key="6">
    <source>
        <dbReference type="HAMAP-Rule" id="MF_01468"/>
    </source>
</evidence>
<dbReference type="Gene3D" id="1.10.1520.10">
    <property type="entry name" value="Ribonuclease III domain"/>
    <property type="match status" value="1"/>
</dbReference>
<comment type="function">
    <text evidence="6">Involved in correct processing of both the 5' and 3' ends of 23S rRNA precursor. Processes 30S rRNA precursor transcript even in absence of ribonuclease 3 (Rnc); Rnc processes 30S rRNA into smaller rRNA precursors.</text>
</comment>
<comment type="subunit">
    <text evidence="6">Homodimer.</text>
</comment>
<keyword evidence="1 6" id="KW-0690">Ribosome biogenesis</keyword>
<gene>
    <name evidence="6" type="primary">mrnC</name>
    <name evidence="8" type="ORF">QE109_17190</name>
</gene>
<evidence type="ECO:0000313" key="8">
    <source>
        <dbReference type="EMBL" id="MDH8679885.1"/>
    </source>
</evidence>
<dbReference type="HAMAP" id="MF_01468">
    <property type="entry name" value="RNase_Mini_III"/>
    <property type="match status" value="1"/>
</dbReference>
<proteinExistence type="inferred from homology"/>
<dbReference type="Proteomes" id="UP001158045">
    <property type="component" value="Unassembled WGS sequence"/>
</dbReference>
<feature type="domain" description="RNase III" evidence="7">
    <location>
        <begin position="2"/>
        <end position="140"/>
    </location>
</feature>
<keyword evidence="6" id="KW-0699">rRNA-binding</keyword>
<dbReference type="Pfam" id="PF00636">
    <property type="entry name" value="Ribonuclease_3"/>
    <property type="match status" value="1"/>
</dbReference>
<dbReference type="InterPro" id="IPR036389">
    <property type="entry name" value="RNase_III_sf"/>
</dbReference>
<keyword evidence="6" id="KW-0963">Cytoplasm</keyword>
<dbReference type="RefSeq" id="WP_281095780.1">
    <property type="nucleotide sequence ID" value="NZ_JARYZI010000020.1"/>
</dbReference>
<keyword evidence="6" id="KW-0694">RNA-binding</keyword>
<dbReference type="SUPFAM" id="SSF69065">
    <property type="entry name" value="RNase III domain-like"/>
    <property type="match status" value="1"/>
</dbReference>
<keyword evidence="9" id="KW-1185">Reference proteome</keyword>
<evidence type="ECO:0000259" key="7">
    <source>
        <dbReference type="SMART" id="SM00535"/>
    </source>
</evidence>
<evidence type="ECO:0000256" key="5">
    <source>
        <dbReference type="ARBA" id="ARBA00022801"/>
    </source>
</evidence>
<keyword evidence="3 6" id="KW-0540">Nuclease</keyword>
<keyword evidence="5 6" id="KW-0378">Hydrolase</keyword>
<evidence type="ECO:0000256" key="1">
    <source>
        <dbReference type="ARBA" id="ARBA00022517"/>
    </source>
</evidence>
<feature type="active site" evidence="6">
    <location>
        <position position="31"/>
    </location>
</feature>
<keyword evidence="4 6" id="KW-0255">Endonuclease</keyword>
<dbReference type="CDD" id="cd00593">
    <property type="entry name" value="RIBOc"/>
    <property type="match status" value="1"/>
</dbReference>